<dbReference type="Pfam" id="PF04300">
    <property type="entry name" value="FBA"/>
    <property type="match status" value="1"/>
</dbReference>
<feature type="domain" description="Fibronectin type-III" evidence="3">
    <location>
        <begin position="3494"/>
        <end position="3589"/>
    </location>
</feature>
<name>A0AAU9WPR6_9CNID</name>
<evidence type="ECO:0000259" key="3">
    <source>
        <dbReference type="PROSITE" id="PS50853"/>
    </source>
</evidence>
<dbReference type="InterPro" id="IPR036116">
    <property type="entry name" value="FN3_sf"/>
</dbReference>
<feature type="region of interest" description="Disordered" evidence="2">
    <location>
        <begin position="113"/>
        <end position="139"/>
    </location>
</feature>
<dbReference type="GO" id="GO:0061630">
    <property type="term" value="F:ubiquitin protein ligase activity"/>
    <property type="evidence" value="ECO:0007669"/>
    <property type="project" value="TreeGrafter"/>
</dbReference>
<evidence type="ECO:0000259" key="4">
    <source>
        <dbReference type="PROSITE" id="PS51114"/>
    </source>
</evidence>
<dbReference type="InterPro" id="IPR003961">
    <property type="entry name" value="FN3_dom"/>
</dbReference>
<dbReference type="Gene3D" id="2.60.40.10">
    <property type="entry name" value="Immunoglobulins"/>
    <property type="match status" value="1"/>
</dbReference>
<dbReference type="Gene3D" id="2.60.120.260">
    <property type="entry name" value="Galactose-binding domain-like"/>
    <property type="match status" value="1"/>
</dbReference>
<dbReference type="SUPFAM" id="SSF49785">
    <property type="entry name" value="Galactose-binding domain-like"/>
    <property type="match status" value="1"/>
</dbReference>
<dbReference type="Proteomes" id="UP001159428">
    <property type="component" value="Unassembled WGS sequence"/>
</dbReference>
<evidence type="ECO:0000313" key="6">
    <source>
        <dbReference type="Proteomes" id="UP001159428"/>
    </source>
</evidence>
<dbReference type="SMART" id="SM01198">
    <property type="entry name" value="FBA"/>
    <property type="match status" value="1"/>
</dbReference>
<accession>A0AAU9WPR6</accession>
<organism evidence="5 6">
    <name type="scientific">Pocillopora meandrina</name>
    <dbReference type="NCBI Taxonomy" id="46732"/>
    <lineage>
        <taxon>Eukaryota</taxon>
        <taxon>Metazoa</taxon>
        <taxon>Cnidaria</taxon>
        <taxon>Anthozoa</taxon>
        <taxon>Hexacorallia</taxon>
        <taxon>Scleractinia</taxon>
        <taxon>Astrocoeniina</taxon>
        <taxon>Pocilloporidae</taxon>
        <taxon>Pocillopora</taxon>
    </lineage>
</organism>
<dbReference type="Gene3D" id="3.60.15.10">
    <property type="entry name" value="Ribonuclease Z/Hydroxyacylglutathione hydrolase-like"/>
    <property type="match status" value="1"/>
</dbReference>
<dbReference type="PROSITE" id="PS51114">
    <property type="entry name" value="FBA"/>
    <property type="match status" value="1"/>
</dbReference>
<dbReference type="GO" id="GO:0005737">
    <property type="term" value="C:cytoplasm"/>
    <property type="evidence" value="ECO:0007669"/>
    <property type="project" value="TreeGrafter"/>
</dbReference>
<keyword evidence="1" id="KW-0175">Coiled coil</keyword>
<dbReference type="InterPro" id="IPR036866">
    <property type="entry name" value="RibonucZ/Hydroxyglut_hydro"/>
</dbReference>
<keyword evidence="6" id="KW-1185">Reference proteome</keyword>
<dbReference type="EMBL" id="CALNXJ010000018">
    <property type="protein sequence ID" value="CAH3121256.1"/>
    <property type="molecule type" value="Genomic_DNA"/>
</dbReference>
<dbReference type="InterPro" id="IPR007397">
    <property type="entry name" value="F-box-assoc_dom"/>
</dbReference>
<dbReference type="CDD" id="cd00063">
    <property type="entry name" value="FN3"/>
    <property type="match status" value="1"/>
</dbReference>
<evidence type="ECO:0000256" key="1">
    <source>
        <dbReference type="SAM" id="Coils"/>
    </source>
</evidence>
<gene>
    <name evidence="5" type="ORF">PMEA_00009110</name>
</gene>
<dbReference type="InterPro" id="IPR039752">
    <property type="entry name" value="F-box_only"/>
</dbReference>
<comment type="caution">
    <text evidence="5">The sequence shown here is derived from an EMBL/GenBank/DDBJ whole genome shotgun (WGS) entry which is preliminary data.</text>
</comment>
<dbReference type="InterPro" id="IPR008979">
    <property type="entry name" value="Galactose-bd-like_sf"/>
</dbReference>
<dbReference type="GO" id="GO:0006516">
    <property type="term" value="P:glycoprotein catabolic process"/>
    <property type="evidence" value="ECO:0007669"/>
    <property type="project" value="TreeGrafter"/>
</dbReference>
<reference evidence="5 6" key="1">
    <citation type="submission" date="2022-05" db="EMBL/GenBank/DDBJ databases">
        <authorList>
            <consortium name="Genoscope - CEA"/>
            <person name="William W."/>
        </authorList>
    </citation>
    <scope>NUCLEOTIDE SEQUENCE [LARGE SCALE GENOMIC DNA]</scope>
</reference>
<dbReference type="PANTHER" id="PTHR12125">
    <property type="entry name" value="F-BOX ONLY PROTEIN 6-LIKE PROTEIN"/>
    <property type="match status" value="1"/>
</dbReference>
<evidence type="ECO:0000313" key="5">
    <source>
        <dbReference type="EMBL" id="CAH3121256.1"/>
    </source>
</evidence>
<dbReference type="PROSITE" id="PS50853">
    <property type="entry name" value="FN3"/>
    <property type="match status" value="1"/>
</dbReference>
<feature type="domain" description="FBA" evidence="4">
    <location>
        <begin position="3602"/>
        <end position="3783"/>
    </location>
</feature>
<feature type="coiled-coil region" evidence="1">
    <location>
        <begin position="2444"/>
        <end position="2471"/>
    </location>
</feature>
<dbReference type="SUPFAM" id="SSF49265">
    <property type="entry name" value="Fibronectin type III"/>
    <property type="match status" value="1"/>
</dbReference>
<dbReference type="GO" id="GO:0031146">
    <property type="term" value="P:SCF-dependent proteasomal ubiquitin-dependent protein catabolic process"/>
    <property type="evidence" value="ECO:0007669"/>
    <property type="project" value="TreeGrafter"/>
</dbReference>
<evidence type="ECO:0000256" key="2">
    <source>
        <dbReference type="SAM" id="MobiDB-lite"/>
    </source>
</evidence>
<dbReference type="SUPFAM" id="SSF56281">
    <property type="entry name" value="Metallo-hydrolase/oxidoreductase"/>
    <property type="match status" value="1"/>
</dbReference>
<proteinExistence type="predicted"/>
<dbReference type="SMART" id="SM00060">
    <property type="entry name" value="FN3"/>
    <property type="match status" value="2"/>
</dbReference>
<dbReference type="InterPro" id="IPR013783">
    <property type="entry name" value="Ig-like_fold"/>
</dbReference>
<dbReference type="PANTHER" id="PTHR12125:SF5">
    <property type="entry name" value="F-BOX DOMAIN-CONTAINING PROTEIN"/>
    <property type="match status" value="1"/>
</dbReference>
<dbReference type="GO" id="GO:0019005">
    <property type="term" value="C:SCF ubiquitin ligase complex"/>
    <property type="evidence" value="ECO:0007669"/>
    <property type="project" value="TreeGrafter"/>
</dbReference>
<feature type="compositionally biased region" description="Basic and acidic residues" evidence="2">
    <location>
        <begin position="119"/>
        <end position="139"/>
    </location>
</feature>
<dbReference type="GO" id="GO:0036503">
    <property type="term" value="P:ERAD pathway"/>
    <property type="evidence" value="ECO:0007669"/>
    <property type="project" value="TreeGrafter"/>
</dbReference>
<protein>
    <submittedName>
        <fullName evidence="5">Uncharacterized protein</fullName>
    </submittedName>
</protein>
<sequence>MSLAKIPNRVKLDGAIVTHPHADHLDGVERLFRELLPDVYQESVTSASPDKRLICNGPVLLTRKFAQDGKAYRSFSEFLLKTKFEISLDIDDIQNAFGNDIIFSFPTSPGVLYQRHKPSKDEKPHLEEKQRSKLKGGTEDKDLNKSSIILYTKEGGKICLTGDAYGYDIVAMLRGHEAYDLDIFKLPHHGSSKNSILGKVMPPSWAFQNLAAMVLLSLSLNQKILCDKNPEEERDLDYFRQQLIRGPGMGNGEAVQRIADKFLEVIKKQLKNTTKETPEELFHKVKEKHLEVLAALQQPSECVDPCKNVEALSGLANWESLKKNVADDLVFPRVSTNLKKRKIEWWPLVVSLMGNDNIFQDYFAGKIGIDGFFESFHSKTYYVSASGRYEHPSPDVIKGIIKAAVKKNKPCRVVFTSGGAVPSSYLPNVNEKPFQQWNKLVSLYYLKNNVSFKLDPNEEINTAPVGTSRFENDDNVRIDVSQQLGKNDGFTIPRRSFLPNLDQYYVKTKGSDGKPLWLEVKNDGKLCLTPRKGAQNILNVSNAPSIAGDLNLITLQRESKASYQRDIWLEKASGAGFLIKGSPEGNYFFEEDSFLKCTNKKNKAIPFVFDHKTFSGPLMDERWISLKEFLKSLGSKREQKTINVRGALELLLGLSNVERLRKELPAGSIGYEALDNEVDMDLSIVELSSSVDCKVISSKIQVLTKLRPMMFDASPVNALEVVVKDLCSKPDVSLLITTSVCFANYALNVSEHMKPKEPSVDMYLNALGGVPLENRDKLTLGTILQRVMGYLPLEALAKAFPTHLLGLEIFTWKVDRFLSTVNYFTSPLAVEVLNGDFYLILPTEKNKITLGGALIIELSQCHVTVKNPRTERSDFVIECEATIGTTAVNLRIVPTSTVVPEVIICFSESANFLSVVKMLDPSVSIEELAVPLLNKVIHDLQLSKPTIRVVQDIQSYDVTRVSSMAFEFALDNFASILPSGLSSPQGSQATITIFNPLSSHPHIGYEVQFKLALATSTDANAFLDSKFSLWPVDASNHHNSQAYACIISLCPNPPEISMQTALEAIGLGQQMTSMMSFFPFMVNILNAILLNKITLDVNYQKRAIESFSLSLFVSQCSIIEEKFTIQEATFLVQYGCHQWYAEAEVTLLVFNKFTCRAAFSLPKPDVPGTLTFKNGDDSFTLHQFLEGIGFSVLHDLPVIDEILDVMISRAAISFENNGSTLKLTEIEAVLRKRTLSIGSISLYNLEATVRYADVQGRSPMCISLRGYLNPKSHATLTFDTERRELLGHYILVDNMSTDECLERLFPKQKEDCSGSNAYMQVKSFHVQEVNVILSFPSEKQWHLRKVRVRIDGSLTLGPFVLHQLCLVYTTELSGNATKHISVVGQFKSNDQTLSFTVELSSTSQEASSTILEAVIKPSSPGRLTLSSLLRFVGLKSPEDKVPQVDGSPDFLNFELKEACLQFEASPFRIRKMDAVVKTTVAITVLEKPLIQLHEARLEYHQDETKDPAEVQIFIAGIFSIGKLSLNVTFKRDKQLGLVLEGLFNKADHSTKVDFEEMANQISPSVPFSLPRSVALSSFLFRLEKGEETTSLKLEGESHSNWSLDAGFSTLTVHNLGGKVHFKRERSSNAWSGSVSLNGKVLVQDTLDVAVEVYHNSKGETVLHGTVQNPPDIDLDVITKSFATGSDSLNSWKGLLPHETDVTVRCPRFNRASLSVNVSRRLLLFFGTVAGFGTGLLIVKKTASGENSPRYGFLFGLSLGNDFRFSSINESLNVVDEVILVQNANLCVISKEFEQLTVAEMLKEISELEDIEKKQLMADLPFTNLESQSISDQKMRSGMTVFAKIDFSKGESKLLSNVTKIQERQNHSEIILFAHIAENGSDTEFMAHIPQMEIFGGHLQFHGITLMYQPSKEKTLSLKGMMGLTLTEDSQPITFRGGLEISESKADFTMEAEFDPGIIREPLGMFGISIEDPELHLSWRFDQDEKESIFPVCSISGTVKFYKSGSTSEDKPVTALTGSIFLQEGRPVVAMVSLDFSYPLSIDDLFAALFERQWPSGYLDIGFKKGEIYYAKSNVEINGKTFQEGFKGETEIEVFDYAFGVELSIDERGMRIKGSTKFEIDLVIATLTEKNFGDDEGPEIEISRYEGQPEFQLQTGVKLLQEKLGSCVLGYHVNQKCFVGQVTYNGELLGVSHPSVEFEWSQKGGFKIRNWPVILELQKLIDFAKEFEKLSQLIDSPCEKLIGLAFDKVVTSRCRLNVQQTSVKDSSNLNAWFALKLQGQLDIMIDTDEPSLTIDFPEMVVTITKPSREFRLSDLPGFLIQEIAKNSLQIAKQIFSQPKQLTKFMAAFGGIKLSRKVLSGLICRGAHSPNLTDLAEKALETMVEEVSNVEKALETASRGLASVAEGGATLAELAVSAASVIAQVSVVVAGLGALMSFIKGIISFFTGKSKELKKAEKRKEEAERKETEARKIVHDRLTVSGLTISLPELDEVAVYWKPLEPNVKYNVRLSRFDIGEMETILLDKTTEDNKVNCKGTTVKYNSKIFKVSVQAVYLHDDIMFEGKEQLVSEEVKPFLPQPSQLEAQSRRDGREVHVRFSQVKYAVDYKAEVITCDGTIVGSAIVDGHSGKEEITHTFYAEKLTSGAPGETRVRVCAQAQDAVPGEFRYSPELYLVAAPNDLHVTYESKPQQLKIEWKVSNTQNIARFLCEISSVEANNVIYSREVARPTRDNLKSIVKVQVSEIADHARSPYDIRLCSLGEKSTLASVFVSYKEKLSFLPDVQGVFPSYDPQRNKLTVTWRPVTGATMYEISIREKESNSSVAKKLICEEKKDEVVFEMDEIKMKTGLMYVVSVIAQGMDILHLPSVPSTSSTEFSQLPKPASVSQEYSFKDRLLKVAFKSVPGAGSHVIEVFSKTTPSKIAGRHVVQKPHSTWYPTVTYSFEVDKMCFSDGGPFATRVVAIGNARLMNSPPSLSSTQLKSGDTPESVSLRYNIQSRQLESVISSKPGHFTLSLEDTAHRSNKLNKQNFVVKQDVGDRLLHQTLFKFPIYPADEPQGAVYQVLVVNIGDQINLPSEVKKSNEVCLLNPPASVAQEYKNRVFTVAWKSVQSAAGYSIKVFNSKTECIASEERVTHDLCQVGNQMKKEFDVLSMLLESNGLYKSLVLVLGDEVNIGGASTKSESTIPSCSSPIDVNITFNNDTRRMIVSCICSTDGTVILGVIDATKVKTKEGDIQEALLGCKELKCHGGGKEVIEFDESVLITSIDGRHKGVAQMIETQAQLCLPSAFSFSQEEVAWLRPALPIHMTFDPGSSTLKITWTPVNLALRYLIEVIQTREEKNGTTTLIPFSDEVPKDAISCSINTENFRVKGIDKFVAKVQPKGNQGLVISFHSIGYSSETLVCEESPTNVDVSQVDNKCVKVCWEGYSSKNFEVSVWKMSDSGRQKKGARKATSHQLTSTAEALGMSSPGWYRFGVRSEGSTHKLHSVYTEADFLAIIMDAPIAIAMRKSSAVTLQWVPVDNIRTQDYSKYVIFYREHDEDSDWRQADAELSATEKILEDLTPDREYLFCISVASATRGIGIRSPATSVHTDADVGLQGNLLENPNFAPATGWNERGFAYDIITCPWYLIQPSLNQYRLESAPCDTDDWPEENRNNCWCIAAASGPSSWRTQTINLLDQGFIPEYLDEMKPAIKVYEWFAIKKGCSGGYFIKVSLLDDKKRELPGETPFLAHKQVELSDGTWERLGHVFDNYPSGLRFIRFEDVLDCLGNHGQGYALKVYGATVKFSSGE</sequence>